<dbReference type="PATRIC" id="fig|1227485.3.peg.2896"/>
<dbReference type="AlphaFoldDB" id="M0DCH3"/>
<evidence type="ECO:0000256" key="1">
    <source>
        <dbReference type="ARBA" id="ARBA00004651"/>
    </source>
</evidence>
<evidence type="ECO:0000256" key="8">
    <source>
        <dbReference type="ARBA" id="ARBA00023065"/>
    </source>
</evidence>
<gene>
    <name evidence="13" type="ORF">C472_14727</name>
</gene>
<keyword evidence="7" id="KW-0915">Sodium</keyword>
<keyword evidence="8" id="KW-0406">Ion transport</keyword>
<dbReference type="EMBL" id="AOJD01000077">
    <property type="protein sequence ID" value="ELZ33176.1"/>
    <property type="molecule type" value="Genomic_DNA"/>
</dbReference>
<feature type="transmembrane region" description="Helical" evidence="11">
    <location>
        <begin position="335"/>
        <end position="353"/>
    </location>
</feature>
<evidence type="ECO:0000313" key="14">
    <source>
        <dbReference type="Proteomes" id="UP000011523"/>
    </source>
</evidence>
<dbReference type="PANTHER" id="PTHR10110:SF195">
    <property type="entry name" value="NA(+)_H(+) ANTIPORTER NHAS2"/>
    <property type="match status" value="1"/>
</dbReference>
<evidence type="ECO:0000259" key="12">
    <source>
        <dbReference type="Pfam" id="PF00999"/>
    </source>
</evidence>
<evidence type="ECO:0000256" key="11">
    <source>
        <dbReference type="SAM" id="Phobius"/>
    </source>
</evidence>
<dbReference type="GO" id="GO:0005886">
    <property type="term" value="C:plasma membrane"/>
    <property type="evidence" value="ECO:0007669"/>
    <property type="project" value="UniProtKB-SubCell"/>
</dbReference>
<proteinExistence type="predicted"/>
<keyword evidence="2" id="KW-0813">Transport</keyword>
<name>M0DCH3_9EURY</name>
<dbReference type="GO" id="GO:0051453">
    <property type="term" value="P:regulation of intracellular pH"/>
    <property type="evidence" value="ECO:0007669"/>
    <property type="project" value="TreeGrafter"/>
</dbReference>
<evidence type="ECO:0000256" key="6">
    <source>
        <dbReference type="ARBA" id="ARBA00022989"/>
    </source>
</evidence>
<evidence type="ECO:0000256" key="2">
    <source>
        <dbReference type="ARBA" id="ARBA00022448"/>
    </source>
</evidence>
<dbReference type="Gene3D" id="6.10.140.1330">
    <property type="match status" value="1"/>
</dbReference>
<dbReference type="GO" id="GO:0015386">
    <property type="term" value="F:potassium:proton antiporter activity"/>
    <property type="evidence" value="ECO:0007669"/>
    <property type="project" value="TreeGrafter"/>
</dbReference>
<feature type="transmembrane region" description="Helical" evidence="11">
    <location>
        <begin position="46"/>
        <end position="65"/>
    </location>
</feature>
<dbReference type="GO" id="GO:0015385">
    <property type="term" value="F:sodium:proton antiporter activity"/>
    <property type="evidence" value="ECO:0007669"/>
    <property type="project" value="InterPro"/>
</dbReference>
<evidence type="ECO:0000256" key="9">
    <source>
        <dbReference type="ARBA" id="ARBA00023136"/>
    </source>
</evidence>
<feature type="transmembrane region" description="Helical" evidence="11">
    <location>
        <begin position="142"/>
        <end position="159"/>
    </location>
</feature>
<evidence type="ECO:0000313" key="13">
    <source>
        <dbReference type="EMBL" id="ELZ33176.1"/>
    </source>
</evidence>
<comment type="subcellular location">
    <subcellularLocation>
        <location evidence="1">Cell membrane</location>
        <topology evidence="1">Multi-pass membrane protein</topology>
    </subcellularLocation>
</comment>
<feature type="transmembrane region" description="Helical" evidence="11">
    <location>
        <begin position="100"/>
        <end position="121"/>
    </location>
</feature>
<comment type="caution">
    <text evidence="13">The sequence shown here is derived from an EMBL/GenBank/DDBJ whole genome shotgun (WGS) entry which is preliminary data.</text>
</comment>
<feature type="transmembrane region" description="Helical" evidence="11">
    <location>
        <begin position="212"/>
        <end position="245"/>
    </location>
</feature>
<evidence type="ECO:0000256" key="10">
    <source>
        <dbReference type="ARBA" id="ARBA00023201"/>
    </source>
</evidence>
<protein>
    <submittedName>
        <fullName evidence="13">Sodium/hydrogen exchanger</fullName>
    </submittedName>
</protein>
<feature type="transmembrane region" description="Helical" evidence="11">
    <location>
        <begin position="265"/>
        <end position="282"/>
    </location>
</feature>
<dbReference type="PANTHER" id="PTHR10110">
    <property type="entry name" value="SODIUM/HYDROGEN EXCHANGER"/>
    <property type="match status" value="1"/>
</dbReference>
<reference evidence="13 14" key="1">
    <citation type="journal article" date="2014" name="PLoS Genet.">
        <title>Phylogenetically driven sequencing of extremely halophilic archaea reveals strategies for static and dynamic osmo-response.</title>
        <authorList>
            <person name="Becker E.A."/>
            <person name="Seitzer P.M."/>
            <person name="Tritt A."/>
            <person name="Larsen D."/>
            <person name="Krusor M."/>
            <person name="Yao A.I."/>
            <person name="Wu D."/>
            <person name="Madern D."/>
            <person name="Eisen J.A."/>
            <person name="Darling A.E."/>
            <person name="Facciotti M.T."/>
        </authorList>
    </citation>
    <scope>NUCLEOTIDE SEQUENCE [LARGE SCALE GENOMIC DNA]</scope>
    <source>
        <strain evidence="13 14">DSM 14210</strain>
    </source>
</reference>
<keyword evidence="4" id="KW-1003">Cell membrane</keyword>
<feature type="transmembrane region" description="Helical" evidence="11">
    <location>
        <begin position="294"/>
        <end position="315"/>
    </location>
</feature>
<dbReference type="Pfam" id="PF00999">
    <property type="entry name" value="Na_H_Exchanger"/>
    <property type="match status" value="1"/>
</dbReference>
<dbReference type="GO" id="GO:0098719">
    <property type="term" value="P:sodium ion import across plasma membrane"/>
    <property type="evidence" value="ECO:0007669"/>
    <property type="project" value="TreeGrafter"/>
</dbReference>
<keyword evidence="3" id="KW-0050">Antiport</keyword>
<dbReference type="InterPro" id="IPR006153">
    <property type="entry name" value="Cation/H_exchanger_TM"/>
</dbReference>
<evidence type="ECO:0000256" key="5">
    <source>
        <dbReference type="ARBA" id="ARBA00022692"/>
    </source>
</evidence>
<sequence>MFALALVVRLLVRNRDRLAFASVLVAIGVAVSALGLSFGLDLTSDLILLVFLPTIIFHGTTTLNVRQLWRNVGLIAVLTGVGLPLSVVLLGAVGTVAFDFPLIVALVFAAIILPTDPAAVLSIFEGLDVDERLAITIEGESLMTDGVAVVIFSTLMAAHESSGSTASLGTPNGLLAIAGDIALVGGGGLVLGGVIGYLAHVVMRRLEDEMSVLLLTVLVAYGSFLLAEHALGLSGILAVAGAGLLMGAHEETHHKMSTNVAHVQEIWTMAAFLVSTILYLLIGAEVRIGAFFEYAELVIAAAVLVFLARAVTIYPLVSVTNLAGERPVPAYCQHVMVWGGLHTVVPVALALSLPAQFPFREELQVMVFGVAILSIVVQGLLLPGVLTRLGIGDASGE</sequence>
<organism evidence="13 14">
    <name type="scientific">Halorubrum tebenquichense DSM 14210</name>
    <dbReference type="NCBI Taxonomy" id="1227485"/>
    <lineage>
        <taxon>Archaea</taxon>
        <taxon>Methanobacteriati</taxon>
        <taxon>Methanobacteriota</taxon>
        <taxon>Stenosarchaea group</taxon>
        <taxon>Halobacteria</taxon>
        <taxon>Halobacteriales</taxon>
        <taxon>Haloferacaceae</taxon>
        <taxon>Halorubrum</taxon>
    </lineage>
</organism>
<feature type="transmembrane region" description="Helical" evidence="11">
    <location>
        <begin position="18"/>
        <end position="40"/>
    </location>
</feature>
<feature type="transmembrane region" description="Helical" evidence="11">
    <location>
        <begin position="72"/>
        <end position="94"/>
    </location>
</feature>
<keyword evidence="6 11" id="KW-1133">Transmembrane helix</keyword>
<evidence type="ECO:0000256" key="3">
    <source>
        <dbReference type="ARBA" id="ARBA00022449"/>
    </source>
</evidence>
<accession>M0DCH3</accession>
<dbReference type="InterPro" id="IPR018422">
    <property type="entry name" value="Cation/H_exchanger_CPA1"/>
</dbReference>
<feature type="transmembrane region" description="Helical" evidence="11">
    <location>
        <begin position="365"/>
        <end position="386"/>
    </location>
</feature>
<keyword evidence="14" id="KW-1185">Reference proteome</keyword>
<evidence type="ECO:0000256" key="4">
    <source>
        <dbReference type="ARBA" id="ARBA00022475"/>
    </source>
</evidence>
<keyword evidence="9 11" id="KW-0472">Membrane</keyword>
<feature type="transmembrane region" description="Helical" evidence="11">
    <location>
        <begin position="174"/>
        <end position="200"/>
    </location>
</feature>
<feature type="domain" description="Cation/H+ exchanger transmembrane" evidence="12">
    <location>
        <begin position="3"/>
        <end position="386"/>
    </location>
</feature>
<keyword evidence="5 11" id="KW-0812">Transmembrane</keyword>
<keyword evidence="10" id="KW-0739">Sodium transport</keyword>
<dbReference type="Proteomes" id="UP000011523">
    <property type="component" value="Unassembled WGS sequence"/>
</dbReference>
<evidence type="ECO:0000256" key="7">
    <source>
        <dbReference type="ARBA" id="ARBA00023053"/>
    </source>
</evidence>